<dbReference type="AlphaFoldDB" id="A0A8S1TJI5"/>
<evidence type="ECO:0000313" key="1">
    <source>
        <dbReference type="EMBL" id="CAD8151854.1"/>
    </source>
</evidence>
<dbReference type="OrthoDB" id="303787at2759"/>
<comment type="caution">
    <text evidence="1">The sequence shown here is derived from an EMBL/GenBank/DDBJ whole genome shotgun (WGS) entry which is preliminary data.</text>
</comment>
<gene>
    <name evidence="1" type="ORF">PPENT_87.1.T0220137</name>
</gene>
<protein>
    <submittedName>
        <fullName evidence="1">Uncharacterized protein</fullName>
    </submittedName>
</protein>
<reference evidence="1" key="1">
    <citation type="submission" date="2021-01" db="EMBL/GenBank/DDBJ databases">
        <authorList>
            <consortium name="Genoscope - CEA"/>
            <person name="William W."/>
        </authorList>
    </citation>
    <scope>NUCLEOTIDE SEQUENCE</scope>
</reference>
<keyword evidence="2" id="KW-1185">Reference proteome</keyword>
<organism evidence="1 2">
    <name type="scientific">Paramecium pentaurelia</name>
    <dbReference type="NCBI Taxonomy" id="43138"/>
    <lineage>
        <taxon>Eukaryota</taxon>
        <taxon>Sar</taxon>
        <taxon>Alveolata</taxon>
        <taxon>Ciliophora</taxon>
        <taxon>Intramacronucleata</taxon>
        <taxon>Oligohymenophorea</taxon>
        <taxon>Peniculida</taxon>
        <taxon>Parameciidae</taxon>
        <taxon>Paramecium</taxon>
    </lineage>
</organism>
<proteinExistence type="predicted"/>
<accession>A0A8S1TJI5</accession>
<sequence length="335" mass="40304">MKQKRYSNFLDQEEYAQFQYHEGISKNNNQKCSNNYNRISEFFSKNNKDQNQYVNRIYNTNNLEKAKGLKDIKRQHQLYQIALKFKKILNEDFIQNQKLVEFKDPYGQQCTCLIGNEVEYPQFKNNEVYYLFGVQIKESINYQKNLQIMIQKGKITSYPPEDQMQQTQQLKQEQQNNTLDINQSNQSLINQLQLFEQPQQNTEIKTYFNILAIVIQQFDRTKILSQKCRKYFDFVKIEVMDQDGYLASITLWNTFLEFKFTPYQIVFFQNLELKSYKGQQYLQTIDGVSKITIDDSRLQLLSNYYEVKEAMIKHQENEKFKKLITYQEIQQQNPI</sequence>
<evidence type="ECO:0000313" key="2">
    <source>
        <dbReference type="Proteomes" id="UP000689195"/>
    </source>
</evidence>
<name>A0A8S1TJI5_9CILI</name>
<dbReference type="Proteomes" id="UP000689195">
    <property type="component" value="Unassembled WGS sequence"/>
</dbReference>
<dbReference type="EMBL" id="CAJJDO010000022">
    <property type="protein sequence ID" value="CAD8151854.1"/>
    <property type="molecule type" value="Genomic_DNA"/>
</dbReference>